<comment type="subunit">
    <text evidence="4 10">Homohexamer.</text>
</comment>
<dbReference type="PANTHER" id="PTHR35530:SF1">
    <property type="entry name" value="2-HYDROXYMUCONATE TAUTOMERASE"/>
    <property type="match status" value="1"/>
</dbReference>
<sequence length="71" mass="7777">MPYVNIQVTDEGVTADERRQLIEGVTELLERVLRKPPSTTYVVIQEIALDAWGVGGKTVAELKGQGKHGKS</sequence>
<evidence type="ECO:0000256" key="3">
    <source>
        <dbReference type="ARBA" id="ARBA00006723"/>
    </source>
</evidence>
<dbReference type="InterPro" id="IPR014347">
    <property type="entry name" value="Tautomerase/MIF_sf"/>
</dbReference>
<dbReference type="InterPro" id="IPR018191">
    <property type="entry name" value="4-OT"/>
</dbReference>
<reference evidence="12 13" key="1">
    <citation type="submission" date="2020-08" db="EMBL/GenBank/DDBJ databases">
        <title>Functional genomics of gut bacteria from endangered species of beetles.</title>
        <authorList>
            <person name="Carlos-Shanley C."/>
        </authorList>
    </citation>
    <scope>NUCLEOTIDE SEQUENCE [LARGE SCALE GENOMIC DNA]</scope>
    <source>
        <strain evidence="12 13">S00179</strain>
    </source>
</reference>
<evidence type="ECO:0000256" key="6">
    <source>
        <dbReference type="ARBA" id="ARBA00015750"/>
    </source>
</evidence>
<comment type="function">
    <text evidence="2">Catalyzes the ketonization of 2-hydroxymuconate stereoselectively to yield 2-oxo-3-hexenedioate.</text>
</comment>
<gene>
    <name evidence="12" type="ORF">HNP46_005625</name>
</gene>
<dbReference type="RefSeq" id="WP_184595460.1">
    <property type="nucleotide sequence ID" value="NZ_JACHLI010000030.1"/>
</dbReference>
<evidence type="ECO:0000256" key="1">
    <source>
        <dbReference type="ARBA" id="ARBA00001379"/>
    </source>
</evidence>
<dbReference type="SUPFAM" id="SSF55331">
    <property type="entry name" value="Tautomerase/MIF"/>
    <property type="match status" value="1"/>
</dbReference>
<dbReference type="AlphaFoldDB" id="A0A7W7KR46"/>
<comment type="caution">
    <text evidence="12">The sequence shown here is derived from an EMBL/GenBank/DDBJ whole genome shotgun (WGS) entry which is preliminary data.</text>
</comment>
<evidence type="ECO:0000256" key="2">
    <source>
        <dbReference type="ARBA" id="ARBA00003024"/>
    </source>
</evidence>
<dbReference type="Proteomes" id="UP000566995">
    <property type="component" value="Unassembled WGS sequence"/>
</dbReference>
<evidence type="ECO:0000256" key="8">
    <source>
        <dbReference type="ARBA" id="ARBA00029674"/>
    </source>
</evidence>
<evidence type="ECO:0000313" key="12">
    <source>
        <dbReference type="EMBL" id="MBB4866718.1"/>
    </source>
</evidence>
<dbReference type="PANTHER" id="PTHR35530">
    <property type="entry name" value="TAUTOMERASE-RELATED"/>
    <property type="match status" value="1"/>
</dbReference>
<dbReference type="GO" id="GO:0016853">
    <property type="term" value="F:isomerase activity"/>
    <property type="evidence" value="ECO:0007669"/>
    <property type="project" value="UniProtKB-UniRule"/>
</dbReference>
<dbReference type="EMBL" id="JACHLI010000030">
    <property type="protein sequence ID" value="MBB4866718.1"/>
    <property type="molecule type" value="Genomic_DNA"/>
</dbReference>
<evidence type="ECO:0000256" key="5">
    <source>
        <dbReference type="ARBA" id="ARBA00012667"/>
    </source>
</evidence>
<evidence type="ECO:0000256" key="4">
    <source>
        <dbReference type="ARBA" id="ARBA00011643"/>
    </source>
</evidence>
<organism evidence="12 13">
    <name type="scientific">Pseudomonas nitroreducens</name>
    <dbReference type="NCBI Taxonomy" id="46680"/>
    <lineage>
        <taxon>Bacteria</taxon>
        <taxon>Pseudomonadati</taxon>
        <taxon>Pseudomonadota</taxon>
        <taxon>Gammaproteobacteria</taxon>
        <taxon>Pseudomonadales</taxon>
        <taxon>Pseudomonadaceae</taxon>
        <taxon>Pseudomonas</taxon>
    </lineage>
</organism>
<keyword evidence="7 10" id="KW-0413">Isomerase</keyword>
<name>A0A7W7KR46_PSENT</name>
<dbReference type="NCBIfam" id="TIGR00013">
    <property type="entry name" value="taut"/>
    <property type="match status" value="1"/>
</dbReference>
<feature type="active site" description="Proton acceptor; via imino nitrogen" evidence="9">
    <location>
        <position position="2"/>
    </location>
</feature>
<evidence type="ECO:0000256" key="9">
    <source>
        <dbReference type="PIRSR" id="PIRSR618191-1"/>
    </source>
</evidence>
<comment type="catalytic activity">
    <reaction evidence="1 10">
        <text>(2Z,4E)-2-hydroxyhexa-2,4-dienedioate = (3E)-2-oxohex-3-enedioate</text>
        <dbReference type="Rhea" id="RHEA:33431"/>
        <dbReference type="ChEBI" id="CHEBI:28080"/>
        <dbReference type="ChEBI" id="CHEBI:64908"/>
        <dbReference type="EC" id="5.3.2.6"/>
    </reaction>
</comment>
<proteinExistence type="inferred from homology"/>
<dbReference type="Pfam" id="PF01361">
    <property type="entry name" value="Tautomerase"/>
    <property type="match status" value="1"/>
</dbReference>
<evidence type="ECO:0000256" key="7">
    <source>
        <dbReference type="ARBA" id="ARBA00023235"/>
    </source>
</evidence>
<protein>
    <recommendedName>
        <fullName evidence="6 10">2-hydroxymuconate tautomerase</fullName>
        <ecNumber evidence="5 10">5.3.2.6</ecNumber>
    </recommendedName>
    <alternativeName>
        <fullName evidence="8 10">4-oxalocrotonate tautomerase</fullName>
    </alternativeName>
</protein>
<dbReference type="EC" id="5.3.2.6" evidence="5 10"/>
<dbReference type="Gene3D" id="3.30.429.10">
    <property type="entry name" value="Macrophage Migration Inhibitory Factor"/>
    <property type="match status" value="1"/>
</dbReference>
<feature type="domain" description="4-oxalocrotonate tautomerase-like" evidence="11">
    <location>
        <begin position="2"/>
        <end position="60"/>
    </location>
</feature>
<evidence type="ECO:0000256" key="10">
    <source>
        <dbReference type="RuleBase" id="RU362032"/>
    </source>
</evidence>
<comment type="similarity">
    <text evidence="3 10">Belongs to the 4-oxalocrotonate tautomerase family.</text>
</comment>
<evidence type="ECO:0000259" key="11">
    <source>
        <dbReference type="Pfam" id="PF01361"/>
    </source>
</evidence>
<keyword evidence="10" id="KW-0058">Aromatic hydrocarbons catabolism</keyword>
<accession>A0A7W7KR46</accession>
<evidence type="ECO:0000313" key="13">
    <source>
        <dbReference type="Proteomes" id="UP000566995"/>
    </source>
</evidence>
<dbReference type="InterPro" id="IPR004370">
    <property type="entry name" value="4-OT-like_dom"/>
</dbReference>